<dbReference type="OrthoDB" id="4946577at2"/>
<protein>
    <submittedName>
        <fullName evidence="1">Uncharacterized protein</fullName>
    </submittedName>
</protein>
<dbReference type="AlphaFoldDB" id="A0A2T0YIY6"/>
<gene>
    <name evidence="1" type="ORF">BCL67_10971</name>
</gene>
<keyword evidence="2" id="KW-1185">Reference proteome</keyword>
<accession>A0A2T0YIY6</accession>
<dbReference type="EMBL" id="PVTY01000009">
    <property type="protein sequence ID" value="PRZ15150.1"/>
    <property type="molecule type" value="Genomic_DNA"/>
</dbReference>
<name>A0A2T0YIY6_9MICC</name>
<dbReference type="Proteomes" id="UP000238217">
    <property type="component" value="Unassembled WGS sequence"/>
</dbReference>
<proteinExistence type="predicted"/>
<evidence type="ECO:0000313" key="2">
    <source>
        <dbReference type="Proteomes" id="UP000238217"/>
    </source>
</evidence>
<evidence type="ECO:0000313" key="1">
    <source>
        <dbReference type="EMBL" id="PRZ15150.1"/>
    </source>
</evidence>
<sequence length="100" mass="10787">MRLLSDAQLELLLAEHDMNIYRASADALRTIAASEVLVSKKIRTQDLSTDGPAVANALRALADDYDEKADAAELAAEGSFHLVPFGGAGGRLEAEERRVY</sequence>
<reference evidence="1 2" key="1">
    <citation type="submission" date="2018-03" db="EMBL/GenBank/DDBJ databases">
        <title>Comparative analysis of microorganisms from saline springs in Andes Mountain Range, Colombia.</title>
        <authorList>
            <person name="Rubin E."/>
        </authorList>
    </citation>
    <scope>NUCLEOTIDE SEQUENCE [LARGE SCALE GENOMIC DNA]</scope>
    <source>
        <strain evidence="1 2">CG 35</strain>
    </source>
</reference>
<dbReference type="RefSeq" id="WP_106123073.1">
    <property type="nucleotide sequence ID" value="NZ_PVTY01000009.1"/>
</dbReference>
<organism evidence="1 2">
    <name type="scientific">Nesterenkonia sandarakina</name>
    <dbReference type="NCBI Taxonomy" id="272918"/>
    <lineage>
        <taxon>Bacteria</taxon>
        <taxon>Bacillati</taxon>
        <taxon>Actinomycetota</taxon>
        <taxon>Actinomycetes</taxon>
        <taxon>Micrococcales</taxon>
        <taxon>Micrococcaceae</taxon>
        <taxon>Nesterenkonia</taxon>
    </lineage>
</organism>
<comment type="caution">
    <text evidence="1">The sequence shown here is derived from an EMBL/GenBank/DDBJ whole genome shotgun (WGS) entry which is preliminary data.</text>
</comment>